<evidence type="ECO:0000256" key="12">
    <source>
        <dbReference type="ARBA" id="ARBA00023136"/>
    </source>
</evidence>
<dbReference type="PANTHER" id="PTHR24305:SF166">
    <property type="entry name" value="CYTOCHROME P450 12A4, MITOCHONDRIAL-RELATED"/>
    <property type="match status" value="1"/>
</dbReference>
<comment type="caution">
    <text evidence="14">The sequence shown here is derived from an EMBL/GenBank/DDBJ whole genome shotgun (WGS) entry which is preliminary data.</text>
</comment>
<dbReference type="SUPFAM" id="SSF48264">
    <property type="entry name" value="Cytochrome P450"/>
    <property type="match status" value="1"/>
</dbReference>
<evidence type="ECO:0000256" key="9">
    <source>
        <dbReference type="ARBA" id="ARBA00023002"/>
    </source>
</evidence>
<evidence type="ECO:0000256" key="3">
    <source>
        <dbReference type="ARBA" id="ARBA00004721"/>
    </source>
</evidence>
<evidence type="ECO:0000256" key="5">
    <source>
        <dbReference type="ARBA" id="ARBA00022617"/>
    </source>
</evidence>
<dbReference type="InterPro" id="IPR050121">
    <property type="entry name" value="Cytochrome_P450_monoxygenase"/>
</dbReference>
<comment type="subcellular location">
    <subcellularLocation>
        <location evidence="2">Membrane</location>
    </subcellularLocation>
</comment>
<keyword evidence="9 13" id="KW-0560">Oxidoreductase</keyword>
<comment type="pathway">
    <text evidence="3">Secondary metabolite biosynthesis; terpenoid biosynthesis.</text>
</comment>
<dbReference type="Proteomes" id="UP001437256">
    <property type="component" value="Unassembled WGS sequence"/>
</dbReference>
<keyword evidence="7 13" id="KW-0479">Metal-binding</keyword>
<dbReference type="EMBL" id="JBBXMP010000025">
    <property type="protein sequence ID" value="KAL0067427.1"/>
    <property type="molecule type" value="Genomic_DNA"/>
</dbReference>
<accession>A0ABR3A0E4</accession>
<gene>
    <name evidence="14" type="ORF">AAF712_005412</name>
</gene>
<dbReference type="PRINTS" id="PR00385">
    <property type="entry name" value="P450"/>
</dbReference>
<keyword evidence="8" id="KW-1133">Transmembrane helix</keyword>
<keyword evidence="6" id="KW-0812">Transmembrane</keyword>
<evidence type="ECO:0000256" key="1">
    <source>
        <dbReference type="ARBA" id="ARBA00001971"/>
    </source>
</evidence>
<evidence type="ECO:0000256" key="13">
    <source>
        <dbReference type="RuleBase" id="RU000461"/>
    </source>
</evidence>
<comment type="cofactor">
    <cofactor evidence="1">
        <name>heme</name>
        <dbReference type="ChEBI" id="CHEBI:30413"/>
    </cofactor>
</comment>
<evidence type="ECO:0000313" key="15">
    <source>
        <dbReference type="Proteomes" id="UP001437256"/>
    </source>
</evidence>
<reference evidence="14 15" key="1">
    <citation type="submission" date="2024-05" db="EMBL/GenBank/DDBJ databases">
        <title>A draft genome resource for the thread blight pathogen Marasmius tenuissimus strain MS-2.</title>
        <authorList>
            <person name="Yulfo-Soto G.E."/>
            <person name="Baruah I.K."/>
            <person name="Amoako-Attah I."/>
            <person name="Bukari Y."/>
            <person name="Meinhardt L.W."/>
            <person name="Bailey B.A."/>
            <person name="Cohen S.P."/>
        </authorList>
    </citation>
    <scope>NUCLEOTIDE SEQUENCE [LARGE SCALE GENOMIC DNA]</scope>
    <source>
        <strain evidence="14 15">MS-2</strain>
    </source>
</reference>
<dbReference type="PANTHER" id="PTHR24305">
    <property type="entry name" value="CYTOCHROME P450"/>
    <property type="match status" value="1"/>
</dbReference>
<protein>
    <recommendedName>
        <fullName evidence="16">Cytochrome P450</fullName>
    </recommendedName>
</protein>
<dbReference type="InterPro" id="IPR001128">
    <property type="entry name" value="Cyt_P450"/>
</dbReference>
<keyword evidence="5 13" id="KW-0349">Heme</keyword>
<comment type="similarity">
    <text evidence="4 13">Belongs to the cytochrome P450 family.</text>
</comment>
<dbReference type="InterPro" id="IPR036396">
    <property type="entry name" value="Cyt_P450_sf"/>
</dbReference>
<keyword evidence="11 13" id="KW-0503">Monooxygenase</keyword>
<dbReference type="Pfam" id="PF00067">
    <property type="entry name" value="p450"/>
    <property type="match status" value="1"/>
</dbReference>
<evidence type="ECO:0000256" key="11">
    <source>
        <dbReference type="ARBA" id="ARBA00023033"/>
    </source>
</evidence>
<evidence type="ECO:0000256" key="6">
    <source>
        <dbReference type="ARBA" id="ARBA00022692"/>
    </source>
</evidence>
<dbReference type="PRINTS" id="PR00463">
    <property type="entry name" value="EP450I"/>
</dbReference>
<evidence type="ECO:0000256" key="7">
    <source>
        <dbReference type="ARBA" id="ARBA00022723"/>
    </source>
</evidence>
<sequence>MNPAFGAPEAKALVPVFSEAASVLTNKWKDLLSLSQNGDGTEGQVFDMTKWVSRATLDAIGHAGFDYNFGAMQNQDNRLANVYHNLFADMFSAPSDKALIRGHLTSFIPIGVMCRLLEYLSKSDPRLARGRESREVAREVASELVREKSKVGTESRGKDVMSLLVKANMASQSEKNRLSDEELYAQMLVMFIAGHETTANSLSWSLLEIARHPEVQDRLRKEIRDKERQIISEGRSASGFTAADLDSLSYMNAILKESMRYHPVAIRLPKMALVDDCLPLSESVKTTSGREVNEIPVRKGQKVLISIAAYNRNQEVFGEDAHIFRPERWLENDSAESQKGGGTSVGVFANLLTFSGGVRSCIGWRFAVLELQTFLVELIGNFEFSTTPECDKIRREACAVMVPTIEGEVEKGGQCPLKVRCVRE</sequence>
<dbReference type="PROSITE" id="PS00086">
    <property type="entry name" value="CYTOCHROME_P450"/>
    <property type="match status" value="1"/>
</dbReference>
<dbReference type="InterPro" id="IPR017972">
    <property type="entry name" value="Cyt_P450_CS"/>
</dbReference>
<keyword evidence="15" id="KW-1185">Reference proteome</keyword>
<evidence type="ECO:0000313" key="14">
    <source>
        <dbReference type="EMBL" id="KAL0067427.1"/>
    </source>
</evidence>
<proteinExistence type="inferred from homology"/>
<name>A0ABR3A0E4_9AGAR</name>
<keyword evidence="10 13" id="KW-0408">Iron</keyword>
<dbReference type="InterPro" id="IPR002401">
    <property type="entry name" value="Cyt_P450_E_grp-I"/>
</dbReference>
<dbReference type="Gene3D" id="1.10.630.10">
    <property type="entry name" value="Cytochrome P450"/>
    <property type="match status" value="1"/>
</dbReference>
<evidence type="ECO:0008006" key="16">
    <source>
        <dbReference type="Google" id="ProtNLM"/>
    </source>
</evidence>
<keyword evidence="12" id="KW-0472">Membrane</keyword>
<evidence type="ECO:0000256" key="10">
    <source>
        <dbReference type="ARBA" id="ARBA00023004"/>
    </source>
</evidence>
<evidence type="ECO:0000256" key="4">
    <source>
        <dbReference type="ARBA" id="ARBA00010617"/>
    </source>
</evidence>
<evidence type="ECO:0000256" key="2">
    <source>
        <dbReference type="ARBA" id="ARBA00004370"/>
    </source>
</evidence>
<organism evidence="14 15">
    <name type="scientific">Marasmius tenuissimus</name>
    <dbReference type="NCBI Taxonomy" id="585030"/>
    <lineage>
        <taxon>Eukaryota</taxon>
        <taxon>Fungi</taxon>
        <taxon>Dikarya</taxon>
        <taxon>Basidiomycota</taxon>
        <taxon>Agaricomycotina</taxon>
        <taxon>Agaricomycetes</taxon>
        <taxon>Agaricomycetidae</taxon>
        <taxon>Agaricales</taxon>
        <taxon>Marasmiineae</taxon>
        <taxon>Marasmiaceae</taxon>
        <taxon>Marasmius</taxon>
    </lineage>
</organism>
<evidence type="ECO:0000256" key="8">
    <source>
        <dbReference type="ARBA" id="ARBA00022989"/>
    </source>
</evidence>